<feature type="repeat" description="TPR" evidence="3">
    <location>
        <begin position="624"/>
        <end position="657"/>
    </location>
</feature>
<dbReference type="PANTHER" id="PTHR44943">
    <property type="entry name" value="CELLULOSE SYNTHASE OPERON PROTEIN C"/>
    <property type="match status" value="1"/>
</dbReference>
<dbReference type="Proteomes" id="UP000050360">
    <property type="component" value="Unassembled WGS sequence"/>
</dbReference>
<dbReference type="PROSITE" id="PS50005">
    <property type="entry name" value="TPR"/>
    <property type="match status" value="7"/>
</dbReference>
<evidence type="ECO:0000313" key="6">
    <source>
        <dbReference type="Proteomes" id="UP000050360"/>
    </source>
</evidence>
<evidence type="ECO:0000256" key="2">
    <source>
        <dbReference type="ARBA" id="ARBA00022803"/>
    </source>
</evidence>
<sequence length="704" mass="82949">MDDEEELPEYLKDITKSLPKKKKIGRNYPCPCGSGKKYKKCCLGKDFNEINKKFFENHDLKQNIIEKVERYPQNSYLILQLEKDELCISTSYGPYTFKEFALYFSRNKIKLSDPDFETLFEEIREFLEEDKFFTWRSNKIVDLDSDKIHEIELIFMGYQKDFILKVMKETNDTVIDMMFLQRALLNYVGKMIHDFLIKKGYTSSYPRMIEDLNAEKEELMQEFEKDFIIDCRASQKLLYMSTLLKEIEDKCDSPIEYSLAKGLAINNIAFIQQKEITKSFPEKKDGEKFFTKPDILLWNDEFPIAIYCDGHDYHEKTPDQAFRDKNIDRRLTILGFKVLRFTGSEIHNNLERCVEEIKNLYLGDAYSKTSQEVLHRQLLRINPEKLNDWEKRFYNSMFDYLDDDNRLTLKQERIVKQILDKSESYKSSPISKLDKYDEELKIIEKTLKINPDDEKLWFNKGNILSELSRYDEALESYDKALVIEPDFDLAWIHKSNILLKLNKYDDALKAIGKALVIDPDFEEAWSNKSNILFKLNRYEEALESIDKALEINSTLAESWSNKSNALFGLKKYNEALEAIDKALNIDPDFSGAWSNKGNILSKLKRNDDALEAINKALKNEPNLDVAWRIKSTILYELNRYDEALKAIDKVIKIEPTLLWAWLNKVKFLFELNRYEEALKTIDKAIEIEPMLLLYGISKVLFYLT</sequence>
<dbReference type="SUPFAM" id="SSF103642">
    <property type="entry name" value="Sec-C motif"/>
    <property type="match status" value="1"/>
</dbReference>
<name>A0A0P8CLP7_9EURY</name>
<feature type="domain" description="DUF559" evidence="4">
    <location>
        <begin position="308"/>
        <end position="358"/>
    </location>
</feature>
<dbReference type="InterPro" id="IPR011990">
    <property type="entry name" value="TPR-like_helical_dom_sf"/>
</dbReference>
<dbReference type="InterPro" id="IPR013105">
    <property type="entry name" value="TPR_2"/>
</dbReference>
<dbReference type="InterPro" id="IPR004027">
    <property type="entry name" value="SEC_C_motif"/>
</dbReference>
<dbReference type="Pfam" id="PF07719">
    <property type="entry name" value="TPR_2"/>
    <property type="match status" value="1"/>
</dbReference>
<evidence type="ECO:0000256" key="1">
    <source>
        <dbReference type="ARBA" id="ARBA00022737"/>
    </source>
</evidence>
<comment type="caution">
    <text evidence="5">The sequence shown here is derived from an EMBL/GenBank/DDBJ whole genome shotgun (WGS) entry which is preliminary data.</text>
</comment>
<evidence type="ECO:0000256" key="3">
    <source>
        <dbReference type="PROSITE-ProRule" id="PRU00339"/>
    </source>
</evidence>
<dbReference type="Pfam" id="PF13432">
    <property type="entry name" value="TPR_16"/>
    <property type="match status" value="1"/>
</dbReference>
<keyword evidence="2 3" id="KW-0802">TPR repeat</keyword>
<feature type="repeat" description="TPR" evidence="3">
    <location>
        <begin position="658"/>
        <end position="691"/>
    </location>
</feature>
<evidence type="ECO:0000313" key="5">
    <source>
        <dbReference type="EMBL" id="KPQ44188.1"/>
    </source>
</evidence>
<dbReference type="Gene3D" id="1.25.40.10">
    <property type="entry name" value="Tetratricopeptide repeat domain"/>
    <property type="match status" value="3"/>
</dbReference>
<dbReference type="EMBL" id="LKCM01000104">
    <property type="protein sequence ID" value="KPQ44188.1"/>
    <property type="molecule type" value="Genomic_DNA"/>
</dbReference>
<dbReference type="Pfam" id="PF04480">
    <property type="entry name" value="DUF559"/>
    <property type="match status" value="1"/>
</dbReference>
<feature type="repeat" description="TPR" evidence="3">
    <location>
        <begin position="522"/>
        <end position="555"/>
    </location>
</feature>
<feature type="repeat" description="TPR" evidence="3">
    <location>
        <begin position="454"/>
        <end position="487"/>
    </location>
</feature>
<feature type="repeat" description="TPR" evidence="3">
    <location>
        <begin position="590"/>
        <end position="623"/>
    </location>
</feature>
<dbReference type="Pfam" id="PF02810">
    <property type="entry name" value="SEC-C"/>
    <property type="match status" value="1"/>
</dbReference>
<feature type="repeat" description="TPR" evidence="3">
    <location>
        <begin position="556"/>
        <end position="589"/>
    </location>
</feature>
<dbReference type="Pfam" id="PF14559">
    <property type="entry name" value="TPR_19"/>
    <property type="match status" value="1"/>
</dbReference>
<dbReference type="PANTHER" id="PTHR44943:SF8">
    <property type="entry name" value="TPR REPEAT-CONTAINING PROTEIN MJ0263"/>
    <property type="match status" value="1"/>
</dbReference>
<dbReference type="AlphaFoldDB" id="A0A0P8CLP7"/>
<dbReference type="Gene3D" id="3.40.960.10">
    <property type="entry name" value="VSR Endonuclease"/>
    <property type="match status" value="1"/>
</dbReference>
<dbReference type="InterPro" id="IPR051685">
    <property type="entry name" value="Ycf3/AcsC/BcsC/TPR_MFPF"/>
</dbReference>
<dbReference type="InterPro" id="IPR011335">
    <property type="entry name" value="Restrct_endonuc-II-like"/>
</dbReference>
<feature type="repeat" description="TPR" evidence="3">
    <location>
        <begin position="488"/>
        <end position="521"/>
    </location>
</feature>
<dbReference type="SUPFAM" id="SSF48452">
    <property type="entry name" value="TPR-like"/>
    <property type="match status" value="1"/>
</dbReference>
<organism evidence="5 6">
    <name type="scientific">Candidatus Methanoperedens nitratireducens</name>
    <dbReference type="NCBI Taxonomy" id="1392998"/>
    <lineage>
        <taxon>Archaea</taxon>
        <taxon>Methanobacteriati</taxon>
        <taxon>Methanobacteriota</taxon>
        <taxon>Stenosarchaea group</taxon>
        <taxon>Methanomicrobia</taxon>
        <taxon>Methanosarcinales</taxon>
        <taxon>ANME-2 cluster</taxon>
        <taxon>Candidatus Methanoperedentaceae</taxon>
        <taxon>Candidatus Methanoperedens</taxon>
    </lineage>
</organism>
<dbReference type="Pfam" id="PF00515">
    <property type="entry name" value="TPR_1"/>
    <property type="match status" value="2"/>
</dbReference>
<dbReference type="PROSITE" id="PS50293">
    <property type="entry name" value="TPR_REGION"/>
    <property type="match status" value="2"/>
</dbReference>
<accession>A0A0P8CLP7</accession>
<evidence type="ECO:0000259" key="4">
    <source>
        <dbReference type="Pfam" id="PF04480"/>
    </source>
</evidence>
<reference evidence="5 6" key="1">
    <citation type="submission" date="2015-09" db="EMBL/GenBank/DDBJ databases">
        <title>A metagenomics-based metabolic model of nitrate-dependent anaerobic oxidation of methane by Methanoperedens-like archaea.</title>
        <authorList>
            <person name="Arshad A."/>
            <person name="Speth D.R."/>
            <person name="De Graaf R.M."/>
            <person name="Op Den Camp H.J."/>
            <person name="Jetten M.S."/>
            <person name="Welte C.U."/>
        </authorList>
    </citation>
    <scope>NUCLEOTIDE SEQUENCE [LARGE SCALE GENOMIC DNA]</scope>
</reference>
<gene>
    <name evidence="5" type="ORF">MPEBLZ_01251</name>
</gene>
<dbReference type="SMART" id="SM00028">
    <property type="entry name" value="TPR"/>
    <property type="match status" value="7"/>
</dbReference>
<proteinExistence type="predicted"/>
<protein>
    <submittedName>
        <fullName evidence="5">TPR repeat protein</fullName>
    </submittedName>
</protein>
<dbReference type="InterPro" id="IPR019734">
    <property type="entry name" value="TPR_rpt"/>
</dbReference>
<dbReference type="PATRIC" id="fig|1719120.3.peg.1341"/>
<dbReference type="Gene3D" id="3.10.450.50">
    <property type="match status" value="1"/>
</dbReference>
<dbReference type="SUPFAM" id="SSF52980">
    <property type="entry name" value="Restriction endonuclease-like"/>
    <property type="match status" value="1"/>
</dbReference>
<dbReference type="InterPro" id="IPR007569">
    <property type="entry name" value="DUF559"/>
</dbReference>
<keyword evidence="1" id="KW-0677">Repeat</keyword>